<dbReference type="Gene3D" id="2.70.70.10">
    <property type="entry name" value="Glucose Permease (Domain IIA)"/>
    <property type="match status" value="1"/>
</dbReference>
<dbReference type="PANTHER" id="PTHR21666">
    <property type="entry name" value="PEPTIDASE-RELATED"/>
    <property type="match status" value="1"/>
</dbReference>
<evidence type="ECO:0000256" key="8">
    <source>
        <dbReference type="SAM" id="SignalP"/>
    </source>
</evidence>
<dbReference type="EMBL" id="QYRP01000002">
    <property type="protein sequence ID" value="RJS45158.1"/>
    <property type="molecule type" value="Genomic_DNA"/>
</dbReference>
<proteinExistence type="predicted"/>
<feature type="domain" description="M23ase beta-sheet core" evidence="9">
    <location>
        <begin position="318"/>
        <end position="418"/>
    </location>
</feature>
<evidence type="ECO:0000256" key="3">
    <source>
        <dbReference type="ARBA" id="ARBA00022723"/>
    </source>
</evidence>
<evidence type="ECO:0000256" key="7">
    <source>
        <dbReference type="SAM" id="Coils"/>
    </source>
</evidence>
<keyword evidence="3" id="KW-0479">Metal-binding</keyword>
<keyword evidence="7" id="KW-0175">Coiled coil</keyword>
<feature type="chain" id="PRO_5017363345" description="M23ase beta-sheet core domain-containing protein" evidence="8">
    <location>
        <begin position="34"/>
        <end position="422"/>
    </location>
</feature>
<keyword evidence="11" id="KW-1185">Reference proteome</keyword>
<keyword evidence="2" id="KW-0645">Protease</keyword>
<dbReference type="RefSeq" id="WP_120059059.1">
    <property type="nucleotide sequence ID" value="NZ_QYRP01000002.1"/>
</dbReference>
<sequence length="422" mass="44847">MVALFPAGHHRRLAVLLALLVTAAVLWAPFASAEDDDLKDKQKSVQRQINGANDDLGESSAALAKATRSLRAAQASLAKAEKALNATRVELAAAAAKDAQMQAQLDQAVAALETARVQLAEGREDVARQKQALADLVTSIYEQGDPRLIGFAAIAMAGDPGDMTRAIAFNEAYSNRENAVLDAVEEAERQLAEREAAVEEHKVTIATNRAQAAANLKTKQALEHRAAAQTAQVKALVSQRSSAQAAASRIASHDRAIVARLKKQEQRISAELARRAREALAQGGGGGNRGGFLDYPVNGPITSPFGYRRHPIFGDMRLHNGVDFGASCGQKLYASANGTVVAKGGGDWDPSGNYLYIDHGAHAGVGLSTSYSHAIRYVVSVGQRVSRGQLVGYVGSTGWSTGCHLHFTVKENGVNVDPMKWL</sequence>
<feature type="coiled-coil region" evidence="7">
    <location>
        <begin position="170"/>
        <end position="204"/>
    </location>
</feature>
<keyword evidence="6" id="KW-0482">Metalloprotease</keyword>
<keyword evidence="4" id="KW-0378">Hydrolase</keyword>
<comment type="cofactor">
    <cofactor evidence="1">
        <name>Zn(2+)</name>
        <dbReference type="ChEBI" id="CHEBI:29105"/>
    </cofactor>
</comment>
<dbReference type="SUPFAM" id="SSF51261">
    <property type="entry name" value="Duplicated hybrid motif"/>
    <property type="match status" value="1"/>
</dbReference>
<dbReference type="AlphaFoldDB" id="A0A3A5H5M8"/>
<evidence type="ECO:0000313" key="10">
    <source>
        <dbReference type="EMBL" id="RJS45158.1"/>
    </source>
</evidence>
<dbReference type="Pfam" id="PF01551">
    <property type="entry name" value="Peptidase_M23"/>
    <property type="match status" value="1"/>
</dbReference>
<dbReference type="CDD" id="cd12797">
    <property type="entry name" value="M23_peptidase"/>
    <property type="match status" value="1"/>
</dbReference>
<comment type="caution">
    <text evidence="10">The sequence shown here is derived from an EMBL/GenBank/DDBJ whole genome shotgun (WGS) entry which is preliminary data.</text>
</comment>
<evidence type="ECO:0000256" key="4">
    <source>
        <dbReference type="ARBA" id="ARBA00022801"/>
    </source>
</evidence>
<dbReference type="GO" id="GO:0046872">
    <property type="term" value="F:metal ion binding"/>
    <property type="evidence" value="ECO:0007669"/>
    <property type="project" value="UniProtKB-KW"/>
</dbReference>
<accession>A0A3A5H5M8</accession>
<name>A0A3A5H5M8_9ACTN</name>
<evidence type="ECO:0000259" key="9">
    <source>
        <dbReference type="Pfam" id="PF01551"/>
    </source>
</evidence>
<dbReference type="InterPro" id="IPR016047">
    <property type="entry name" value="M23ase_b-sheet_dom"/>
</dbReference>
<evidence type="ECO:0000256" key="5">
    <source>
        <dbReference type="ARBA" id="ARBA00022833"/>
    </source>
</evidence>
<dbReference type="Proteomes" id="UP000276542">
    <property type="component" value="Unassembled WGS sequence"/>
</dbReference>
<feature type="signal peptide" evidence="8">
    <location>
        <begin position="1"/>
        <end position="33"/>
    </location>
</feature>
<dbReference type="GO" id="GO:0004222">
    <property type="term" value="F:metalloendopeptidase activity"/>
    <property type="evidence" value="ECO:0007669"/>
    <property type="project" value="TreeGrafter"/>
</dbReference>
<evidence type="ECO:0000256" key="6">
    <source>
        <dbReference type="ARBA" id="ARBA00023049"/>
    </source>
</evidence>
<dbReference type="InterPro" id="IPR011055">
    <property type="entry name" value="Dup_hybrid_motif"/>
</dbReference>
<feature type="coiled-coil region" evidence="7">
    <location>
        <begin position="63"/>
        <end position="97"/>
    </location>
</feature>
<dbReference type="GO" id="GO:0006508">
    <property type="term" value="P:proteolysis"/>
    <property type="evidence" value="ECO:0007669"/>
    <property type="project" value="UniProtKB-KW"/>
</dbReference>
<keyword evidence="8" id="KW-0732">Signal</keyword>
<reference evidence="11" key="1">
    <citation type="submission" date="2018-09" db="EMBL/GenBank/DDBJ databases">
        <authorList>
            <person name="Zhu H."/>
        </authorList>
    </citation>
    <scope>NUCLEOTIDE SEQUENCE [LARGE SCALE GENOMIC DNA]</scope>
    <source>
        <strain evidence="11">K1W22B-1</strain>
    </source>
</reference>
<dbReference type="InterPro" id="IPR050570">
    <property type="entry name" value="Cell_wall_metabolism_enzyme"/>
</dbReference>
<dbReference type="PANTHER" id="PTHR21666:SF288">
    <property type="entry name" value="CELL DIVISION PROTEIN YTFB"/>
    <property type="match status" value="1"/>
</dbReference>
<keyword evidence="5" id="KW-0862">Zinc</keyword>
<evidence type="ECO:0000256" key="1">
    <source>
        <dbReference type="ARBA" id="ARBA00001947"/>
    </source>
</evidence>
<gene>
    <name evidence="10" type="ORF">D4739_02180</name>
</gene>
<dbReference type="OrthoDB" id="1099523at2"/>
<organism evidence="10 11">
    <name type="scientific">Nocardioides cavernaquae</name>
    <dbReference type="NCBI Taxonomy" id="2321396"/>
    <lineage>
        <taxon>Bacteria</taxon>
        <taxon>Bacillati</taxon>
        <taxon>Actinomycetota</taxon>
        <taxon>Actinomycetes</taxon>
        <taxon>Propionibacteriales</taxon>
        <taxon>Nocardioidaceae</taxon>
        <taxon>Nocardioides</taxon>
    </lineage>
</organism>
<dbReference type="Gene3D" id="6.10.250.3150">
    <property type="match status" value="1"/>
</dbReference>
<protein>
    <recommendedName>
        <fullName evidence="9">M23ase beta-sheet core domain-containing protein</fullName>
    </recommendedName>
</protein>
<evidence type="ECO:0000256" key="2">
    <source>
        <dbReference type="ARBA" id="ARBA00022670"/>
    </source>
</evidence>
<evidence type="ECO:0000313" key="11">
    <source>
        <dbReference type="Proteomes" id="UP000276542"/>
    </source>
</evidence>